<proteinExistence type="predicted"/>
<evidence type="ECO:0000313" key="2">
    <source>
        <dbReference type="Proteomes" id="UP000070282"/>
    </source>
</evidence>
<gene>
    <name evidence="1" type="ORF">J122_24</name>
</gene>
<accession>A0A137SHR9</accession>
<dbReference type="PATRIC" id="fig|1306954.6.peg.23"/>
<organism evidence="1 2">
    <name type="scientific">Marinobacter excellens LAMA 842</name>
    <dbReference type="NCBI Taxonomy" id="1306954"/>
    <lineage>
        <taxon>Bacteria</taxon>
        <taxon>Pseudomonadati</taxon>
        <taxon>Pseudomonadota</taxon>
        <taxon>Gammaproteobacteria</taxon>
        <taxon>Pseudomonadales</taxon>
        <taxon>Marinobacteraceae</taxon>
        <taxon>Marinobacter</taxon>
    </lineage>
</organism>
<sequence length="56" mass="5789">MVHGQPAGLAFGFGARPAGRICFPGNATSTSMCASFRPSLAFKIPGKQILPSVPEL</sequence>
<evidence type="ECO:0000313" key="1">
    <source>
        <dbReference type="EMBL" id="KXO11987.1"/>
    </source>
</evidence>
<dbReference type="Proteomes" id="UP000070282">
    <property type="component" value="Unassembled WGS sequence"/>
</dbReference>
<keyword evidence="2" id="KW-1185">Reference proteome</keyword>
<comment type="caution">
    <text evidence="1">The sequence shown here is derived from an EMBL/GenBank/DDBJ whole genome shotgun (WGS) entry which is preliminary data.</text>
</comment>
<reference evidence="2" key="1">
    <citation type="submission" date="2015-12" db="EMBL/GenBank/DDBJ databases">
        <authorList>
            <person name="Lima A."/>
            <person name="Farahani Zayas N."/>
            <person name="Castro Da Silva M.A."/>
            <person name="Cabral A."/>
            <person name="Pessatti M.L."/>
        </authorList>
    </citation>
    <scope>NUCLEOTIDE SEQUENCE [LARGE SCALE GENOMIC DNA]</scope>
    <source>
        <strain evidence="2">LAMA 842</strain>
    </source>
</reference>
<name>A0A137SHR9_9GAMM</name>
<protein>
    <submittedName>
        <fullName evidence="1">Uncharacterized protein</fullName>
    </submittedName>
</protein>
<dbReference type="EMBL" id="LOCO01000001">
    <property type="protein sequence ID" value="KXO11987.1"/>
    <property type="molecule type" value="Genomic_DNA"/>
</dbReference>
<dbReference type="AlphaFoldDB" id="A0A137SHR9"/>